<dbReference type="EMBL" id="PVZS01000010">
    <property type="protein sequence ID" value="PSC04959.1"/>
    <property type="molecule type" value="Genomic_DNA"/>
</dbReference>
<evidence type="ECO:0000313" key="4">
    <source>
        <dbReference type="Proteomes" id="UP000239772"/>
    </source>
</evidence>
<dbReference type="InterPro" id="IPR014710">
    <property type="entry name" value="RmlC-like_jellyroll"/>
</dbReference>
<gene>
    <name evidence="3" type="ORF">SLNSH_10950</name>
</gene>
<dbReference type="PANTHER" id="PTHR36448">
    <property type="entry name" value="BLR7373 PROTEIN"/>
    <property type="match status" value="1"/>
</dbReference>
<dbReference type="Gene3D" id="2.60.120.10">
    <property type="entry name" value="Jelly Rolls"/>
    <property type="match status" value="1"/>
</dbReference>
<dbReference type="PANTHER" id="PTHR36448:SF2">
    <property type="entry name" value="CUPIN TYPE-1 DOMAIN-CONTAINING PROTEIN"/>
    <property type="match status" value="1"/>
</dbReference>
<dbReference type="OrthoDB" id="9791759at2"/>
<dbReference type="AlphaFoldDB" id="A0A2T1HTU9"/>
<dbReference type="PIRSF" id="PIRSF019307">
    <property type="entry name" value="UCP019307"/>
    <property type="match status" value="1"/>
</dbReference>
<dbReference type="Pfam" id="PF07883">
    <property type="entry name" value="Cupin_2"/>
    <property type="match status" value="1"/>
</dbReference>
<evidence type="ECO:0000256" key="1">
    <source>
        <dbReference type="SAM" id="MobiDB-lite"/>
    </source>
</evidence>
<feature type="region of interest" description="Disordered" evidence="1">
    <location>
        <begin position="151"/>
        <end position="177"/>
    </location>
</feature>
<dbReference type="InterPro" id="IPR014500">
    <property type="entry name" value="UCP019307_cupin"/>
</dbReference>
<dbReference type="InterPro" id="IPR047121">
    <property type="entry name" value="YjiB-like"/>
</dbReference>
<accession>A0A2T1HTU9</accession>
<dbReference type="CDD" id="cd02219">
    <property type="entry name" value="cupin_YjlB-like"/>
    <property type="match status" value="1"/>
</dbReference>
<name>A0A2T1HTU9_9HYPH</name>
<dbReference type="Proteomes" id="UP000239772">
    <property type="component" value="Unassembled WGS sequence"/>
</dbReference>
<protein>
    <submittedName>
        <fullName evidence="3">Cupin</fullName>
    </submittedName>
</protein>
<dbReference type="SUPFAM" id="SSF51182">
    <property type="entry name" value="RmlC-like cupins"/>
    <property type="match status" value="1"/>
</dbReference>
<proteinExistence type="predicted"/>
<dbReference type="RefSeq" id="WP_106336970.1">
    <property type="nucleotide sequence ID" value="NZ_PVZS01000010.1"/>
</dbReference>
<evidence type="ECO:0000313" key="3">
    <source>
        <dbReference type="EMBL" id="PSC04959.1"/>
    </source>
</evidence>
<dbReference type="InterPro" id="IPR013096">
    <property type="entry name" value="Cupin_2"/>
</dbReference>
<feature type="domain" description="Cupin type-2" evidence="2">
    <location>
        <begin position="61"/>
        <end position="113"/>
    </location>
</feature>
<organism evidence="3 4">
    <name type="scientific">Alsobacter soli</name>
    <dbReference type="NCBI Taxonomy" id="2109933"/>
    <lineage>
        <taxon>Bacteria</taxon>
        <taxon>Pseudomonadati</taxon>
        <taxon>Pseudomonadota</taxon>
        <taxon>Alphaproteobacteria</taxon>
        <taxon>Hyphomicrobiales</taxon>
        <taxon>Alsobacteraceae</taxon>
        <taxon>Alsobacter</taxon>
    </lineage>
</organism>
<comment type="caution">
    <text evidence="3">The sequence shown here is derived from an EMBL/GenBank/DDBJ whole genome shotgun (WGS) entry which is preliminary data.</text>
</comment>
<evidence type="ECO:0000259" key="2">
    <source>
        <dbReference type="Pfam" id="PF07883"/>
    </source>
</evidence>
<dbReference type="InterPro" id="IPR011051">
    <property type="entry name" value="RmlC_Cupin_sf"/>
</dbReference>
<sequence>MSASPEAHRLQPNGAIPNSKLPLLVYREAVAPGGDVARAFERIFAANGWTNSWRNGVYDYHHFHSTAHEVLGVSRGEAKIQFGGEGGPVVAVQAGDAVAIPAGVAHCNRGQSDDFEIVGAYDRGRDWDVRKGVPAEFEAVKKAIAAVPAPRADPLHGETGELPSLWAGVPEAPPGVA</sequence>
<reference evidence="4" key="1">
    <citation type="submission" date="2018-03" db="EMBL/GenBank/DDBJ databases">
        <authorList>
            <person name="Sun L."/>
            <person name="Liu H."/>
            <person name="Chen W."/>
            <person name="Huang K."/>
            <person name="Liu W."/>
            <person name="Gao X."/>
        </authorList>
    </citation>
    <scope>NUCLEOTIDE SEQUENCE [LARGE SCALE GENOMIC DNA]</scope>
    <source>
        <strain evidence="4">SH9</strain>
    </source>
</reference>
<keyword evidence="4" id="KW-1185">Reference proteome</keyword>